<dbReference type="Proteomes" id="UP000295468">
    <property type="component" value="Unassembled WGS sequence"/>
</dbReference>
<keyword evidence="3" id="KW-1185">Reference proteome</keyword>
<reference evidence="2 3" key="1">
    <citation type="submission" date="2019-03" db="EMBL/GenBank/DDBJ databases">
        <title>Genomic Encyclopedia of Archaeal and Bacterial Type Strains, Phase II (KMG-II): from individual species to whole genera.</title>
        <authorList>
            <person name="Goeker M."/>
        </authorList>
    </citation>
    <scope>NUCLEOTIDE SEQUENCE [LARGE SCALE GENOMIC DNA]</scope>
    <source>
        <strain evidence="2 3">DSM 18435</strain>
    </source>
</reference>
<sequence>MTLLLMAAGRGSRYGKLKQFDGFGPKEEFLMEFSIYDALENGFEHIVVITQKDNVNYLKDYLSPRLPGDIKLDVIPQELSDLPEGSSYSGERPKPWGTAHAVWSARNVIDNSFAVINADDYYGKQAFENAARFIRDGAGKDNYGLVAYTLNDTLSPFGTVSRGVCKTKGHMLESVEERTKLQQEGAVVKDHESGKEFTGEEMVSMNFWICHPSIFSHIESDFREFLKDEKNIQGGEVYLPFVIQEMLQAGEISVEVIPSQSQWFGVTYSEDKESAVSLLQEMTATGGYRSPLWNMEQ</sequence>
<protein>
    <submittedName>
        <fullName evidence="2">Nucleotidyltransferase-like protein</fullName>
    </submittedName>
</protein>
<evidence type="ECO:0000313" key="2">
    <source>
        <dbReference type="EMBL" id="TDQ32395.1"/>
    </source>
</evidence>
<proteinExistence type="predicted"/>
<dbReference type="Pfam" id="PF00483">
    <property type="entry name" value="NTP_transferase"/>
    <property type="match status" value="1"/>
</dbReference>
<dbReference type="InterPro" id="IPR029044">
    <property type="entry name" value="Nucleotide-diphossugar_trans"/>
</dbReference>
<accession>A0A4R6TMG4</accession>
<dbReference type="RefSeq" id="WP_243744114.1">
    <property type="nucleotide sequence ID" value="NZ_SNYI01000001.1"/>
</dbReference>
<dbReference type="SUPFAM" id="SSF53448">
    <property type="entry name" value="Nucleotide-diphospho-sugar transferases"/>
    <property type="match status" value="1"/>
</dbReference>
<dbReference type="GO" id="GO:0016740">
    <property type="term" value="F:transferase activity"/>
    <property type="evidence" value="ECO:0007669"/>
    <property type="project" value="UniProtKB-KW"/>
</dbReference>
<dbReference type="InterPro" id="IPR005835">
    <property type="entry name" value="NTP_transferase_dom"/>
</dbReference>
<gene>
    <name evidence="2" type="ORF">CLV82_0222</name>
</gene>
<name>A0A4R6TMG4_9FLAO</name>
<feature type="domain" description="Nucleotidyl transferase" evidence="1">
    <location>
        <begin position="22"/>
        <end position="263"/>
    </location>
</feature>
<keyword evidence="2" id="KW-0808">Transferase</keyword>
<dbReference type="EMBL" id="SNYI01000001">
    <property type="protein sequence ID" value="TDQ32395.1"/>
    <property type="molecule type" value="Genomic_DNA"/>
</dbReference>
<evidence type="ECO:0000313" key="3">
    <source>
        <dbReference type="Proteomes" id="UP000295468"/>
    </source>
</evidence>
<evidence type="ECO:0000259" key="1">
    <source>
        <dbReference type="Pfam" id="PF00483"/>
    </source>
</evidence>
<dbReference type="Gene3D" id="3.90.550.10">
    <property type="entry name" value="Spore Coat Polysaccharide Biosynthesis Protein SpsA, Chain A"/>
    <property type="match status" value="1"/>
</dbReference>
<organism evidence="2 3">
    <name type="scientific">Zeaxanthinibacter enoshimensis</name>
    <dbReference type="NCBI Taxonomy" id="392009"/>
    <lineage>
        <taxon>Bacteria</taxon>
        <taxon>Pseudomonadati</taxon>
        <taxon>Bacteroidota</taxon>
        <taxon>Flavobacteriia</taxon>
        <taxon>Flavobacteriales</taxon>
        <taxon>Flavobacteriaceae</taxon>
        <taxon>Zeaxanthinibacter</taxon>
    </lineage>
</organism>
<comment type="caution">
    <text evidence="2">The sequence shown here is derived from an EMBL/GenBank/DDBJ whole genome shotgun (WGS) entry which is preliminary data.</text>
</comment>
<dbReference type="AlphaFoldDB" id="A0A4R6TMG4"/>